<dbReference type="Gene3D" id="3.30.365.10">
    <property type="entry name" value="Aldehyde oxidase/xanthine dehydrogenase, molybdopterin binding domain"/>
    <property type="match status" value="4"/>
</dbReference>
<comment type="caution">
    <text evidence="3">The sequence shown here is derived from an EMBL/GenBank/DDBJ whole genome shotgun (WGS) entry which is preliminary data.</text>
</comment>
<dbReference type="Pfam" id="PF02738">
    <property type="entry name" value="MoCoBD_1"/>
    <property type="match status" value="1"/>
</dbReference>
<dbReference type="InterPro" id="IPR046867">
    <property type="entry name" value="AldOxase/xan_DH_MoCoBD2"/>
</dbReference>
<feature type="compositionally biased region" description="Polar residues" evidence="1">
    <location>
        <begin position="87"/>
        <end position="105"/>
    </location>
</feature>
<evidence type="ECO:0000259" key="2">
    <source>
        <dbReference type="SMART" id="SM01008"/>
    </source>
</evidence>
<accession>A0ABQ2S7G4</accession>
<sequence length="739" mass="79361">MKFEQASPPNPIDQERVVTRPYTRIEGPLKVTGQATYAYEYQLPEAPTYGFVLGSQIAHGRVTRIDTRAAEAAPGVLLVLTHENMPTQAKSDTPVPQQTEASPQLSGPEIRHYHQAVAFVVAETFEQARAAAHLIEIEYDRMPGQFTLADTTEQGKEPKDAVDSVVGDFEPAFKKSAVRVDLTYITPDQSQAPMEPHATIAHWDGDQLTVHTAHQVVHWVRRGLALTLNLPQKDVRVVAAYIGGGFGTKLLFFSDAVLSAAAARLLGRPVKTTLQRPLIFNNTSHRAATIQRVRLGADEDGVLHAVGHDTWTGNLPGGDSEPAGEQTKYLYGGEHRLIRTRQSELDLPPGASMRAPGEAVGMLAIEGAMDELAEQLGLDPVELRLRNDVQFDPEKGPKRPFSSRRLAAALRTGAKAFGWDDRPRAPRERQDGEWYVGYGVASAFRTNLVQPSGATVRLNPGGTLTVETQMTDIGTGSYTVLAQVAAEMLGLDVPQVEVKLGDSDFPKASGSGGSWGANSSSAGVYAACDELRRTLAQQAGYSPASAVFRGGKVWEGADCTDLSDLAGKSGVEATARITFGDLTKQFMQAGFGAHFVEVGVNAHTGEIRVRRALSVVAAGRILNPVTARSQCLGGMTMGIGSALMEALHVDHELGLFVNHDLGEYHVPVHADIPDLDVIFLDELDDQSSPLRAKGVGELGISGVGAAVANAVYNASGVRVRDFPITLDRVLAGWDDQPVT</sequence>
<dbReference type="InterPro" id="IPR036856">
    <property type="entry name" value="Ald_Oxase/Xan_DH_a/b_sf"/>
</dbReference>
<dbReference type="Proteomes" id="UP000644548">
    <property type="component" value="Unassembled WGS sequence"/>
</dbReference>
<proteinExistence type="predicted"/>
<dbReference type="InterPro" id="IPR037165">
    <property type="entry name" value="AldOxase/xan_DH_Mopterin-bd_sf"/>
</dbReference>
<feature type="domain" description="Aldehyde oxidase/xanthine dehydrogenase a/b hammerhead" evidence="2">
    <location>
        <begin position="32"/>
        <end position="143"/>
    </location>
</feature>
<name>A0ABQ2S7G4_9DEIO</name>
<dbReference type="Gene3D" id="3.90.1170.50">
    <property type="entry name" value="Aldehyde oxidase/xanthine dehydrogenase, a/b hammerhead"/>
    <property type="match status" value="1"/>
</dbReference>
<dbReference type="PANTHER" id="PTHR11908:SF123">
    <property type="entry name" value="ALDEHYDE OXIDOREDUCTASE MOLYBDENUM-BINDING SUBUNIT PAOC"/>
    <property type="match status" value="1"/>
</dbReference>
<dbReference type="PANTHER" id="PTHR11908">
    <property type="entry name" value="XANTHINE DEHYDROGENASE"/>
    <property type="match status" value="1"/>
</dbReference>
<keyword evidence="4" id="KW-1185">Reference proteome</keyword>
<evidence type="ECO:0000313" key="4">
    <source>
        <dbReference type="Proteomes" id="UP000644548"/>
    </source>
</evidence>
<organism evidence="3 4">
    <name type="scientific">Deinococcus sedimenti</name>
    <dbReference type="NCBI Taxonomy" id="1867090"/>
    <lineage>
        <taxon>Bacteria</taxon>
        <taxon>Thermotogati</taxon>
        <taxon>Deinococcota</taxon>
        <taxon>Deinococci</taxon>
        <taxon>Deinococcales</taxon>
        <taxon>Deinococcaceae</taxon>
        <taxon>Deinococcus</taxon>
    </lineage>
</organism>
<dbReference type="Pfam" id="PF20256">
    <property type="entry name" value="MoCoBD_2"/>
    <property type="match status" value="1"/>
</dbReference>
<gene>
    <name evidence="3" type="ORF">GCM10008960_20660</name>
</gene>
<dbReference type="Pfam" id="PF01315">
    <property type="entry name" value="Ald_Xan_dh_C"/>
    <property type="match status" value="1"/>
</dbReference>
<reference evidence="4" key="1">
    <citation type="journal article" date="2019" name="Int. J. Syst. Evol. Microbiol.">
        <title>The Global Catalogue of Microorganisms (GCM) 10K type strain sequencing project: providing services to taxonomists for standard genome sequencing and annotation.</title>
        <authorList>
            <consortium name="The Broad Institute Genomics Platform"/>
            <consortium name="The Broad Institute Genome Sequencing Center for Infectious Disease"/>
            <person name="Wu L."/>
            <person name="Ma J."/>
        </authorList>
    </citation>
    <scope>NUCLEOTIDE SEQUENCE [LARGE SCALE GENOMIC DNA]</scope>
    <source>
        <strain evidence="4">JCM 31405</strain>
    </source>
</reference>
<dbReference type="InterPro" id="IPR008274">
    <property type="entry name" value="AldOxase/xan_DH_MoCoBD1"/>
</dbReference>
<dbReference type="SMART" id="SM01008">
    <property type="entry name" value="Ald_Xan_dh_C"/>
    <property type="match status" value="1"/>
</dbReference>
<evidence type="ECO:0000256" key="1">
    <source>
        <dbReference type="SAM" id="MobiDB-lite"/>
    </source>
</evidence>
<dbReference type="InterPro" id="IPR000674">
    <property type="entry name" value="Ald_Oxase/Xan_DH_a/b"/>
</dbReference>
<dbReference type="EMBL" id="BMQN01000003">
    <property type="protein sequence ID" value="GGR93547.1"/>
    <property type="molecule type" value="Genomic_DNA"/>
</dbReference>
<dbReference type="InterPro" id="IPR016208">
    <property type="entry name" value="Ald_Oxase/xanthine_DH-like"/>
</dbReference>
<protein>
    <submittedName>
        <fullName evidence="3">Oxidoreductase</fullName>
    </submittedName>
</protein>
<dbReference type="SUPFAM" id="SSF54665">
    <property type="entry name" value="CO dehydrogenase molybdoprotein N-domain-like"/>
    <property type="match status" value="1"/>
</dbReference>
<dbReference type="RefSeq" id="WP_189073079.1">
    <property type="nucleotide sequence ID" value="NZ_BMQN01000003.1"/>
</dbReference>
<evidence type="ECO:0000313" key="3">
    <source>
        <dbReference type="EMBL" id="GGR93547.1"/>
    </source>
</evidence>
<dbReference type="SUPFAM" id="SSF56003">
    <property type="entry name" value="Molybdenum cofactor-binding domain"/>
    <property type="match status" value="1"/>
</dbReference>
<feature type="region of interest" description="Disordered" evidence="1">
    <location>
        <begin position="87"/>
        <end position="106"/>
    </location>
</feature>